<dbReference type="AlphaFoldDB" id="A0A5R9F2F7"/>
<reference evidence="10 11" key="1">
    <citation type="submission" date="2019-04" db="EMBL/GenBank/DDBJ databases">
        <title>Bacillus caeni sp. nov., a bacterium isolated from mangrove sediment.</title>
        <authorList>
            <person name="Huang H."/>
            <person name="Mo K."/>
            <person name="Hu Y."/>
        </authorList>
    </citation>
    <scope>NUCLEOTIDE SEQUENCE [LARGE SCALE GENOMIC DNA]</scope>
    <source>
        <strain evidence="10 11">HB172195</strain>
    </source>
</reference>
<dbReference type="InterPro" id="IPR036259">
    <property type="entry name" value="MFS_trans_sf"/>
</dbReference>
<dbReference type="FunFam" id="1.20.1720.10:FF:000004">
    <property type="entry name" value="EmrB/QacA family drug resistance transporter"/>
    <property type="match status" value="1"/>
</dbReference>
<dbReference type="InterPro" id="IPR020846">
    <property type="entry name" value="MFS_dom"/>
</dbReference>
<feature type="transmembrane region" description="Helical" evidence="8">
    <location>
        <begin position="356"/>
        <end position="379"/>
    </location>
</feature>
<feature type="transmembrane region" description="Helical" evidence="8">
    <location>
        <begin position="399"/>
        <end position="420"/>
    </location>
</feature>
<evidence type="ECO:0000313" key="10">
    <source>
        <dbReference type="EMBL" id="TLS36660.1"/>
    </source>
</evidence>
<dbReference type="PANTHER" id="PTHR23501">
    <property type="entry name" value="MAJOR FACILITATOR SUPERFAMILY"/>
    <property type="match status" value="1"/>
</dbReference>
<feature type="transmembrane region" description="Helical" evidence="8">
    <location>
        <begin position="164"/>
        <end position="186"/>
    </location>
</feature>
<dbReference type="CDD" id="cd17502">
    <property type="entry name" value="MFS_Azr1_MDR_like"/>
    <property type="match status" value="1"/>
</dbReference>
<dbReference type="NCBIfam" id="TIGR00711">
    <property type="entry name" value="efflux_EmrB"/>
    <property type="match status" value="1"/>
</dbReference>
<evidence type="ECO:0000256" key="8">
    <source>
        <dbReference type="SAM" id="Phobius"/>
    </source>
</evidence>
<dbReference type="PROSITE" id="PS00216">
    <property type="entry name" value="SUGAR_TRANSPORT_1"/>
    <property type="match status" value="1"/>
</dbReference>
<feature type="transmembrane region" description="Helical" evidence="8">
    <location>
        <begin position="77"/>
        <end position="103"/>
    </location>
</feature>
<evidence type="ECO:0000256" key="5">
    <source>
        <dbReference type="ARBA" id="ARBA00022989"/>
    </source>
</evidence>
<evidence type="ECO:0000259" key="9">
    <source>
        <dbReference type="PROSITE" id="PS50850"/>
    </source>
</evidence>
<feature type="transmembrane region" description="Helical" evidence="8">
    <location>
        <begin position="46"/>
        <end position="65"/>
    </location>
</feature>
<dbReference type="InterPro" id="IPR005829">
    <property type="entry name" value="Sugar_transporter_CS"/>
</dbReference>
<keyword evidence="11" id="KW-1185">Reference proteome</keyword>
<feature type="region of interest" description="Disordered" evidence="7">
    <location>
        <begin position="524"/>
        <end position="547"/>
    </location>
</feature>
<dbReference type="SUPFAM" id="SSF103473">
    <property type="entry name" value="MFS general substrate transporter"/>
    <property type="match status" value="1"/>
</dbReference>
<dbReference type="GO" id="GO:0005886">
    <property type="term" value="C:plasma membrane"/>
    <property type="evidence" value="ECO:0007669"/>
    <property type="project" value="UniProtKB-SubCell"/>
</dbReference>
<dbReference type="OrthoDB" id="9807274at2"/>
<feature type="transmembrane region" description="Helical" evidence="8">
    <location>
        <begin position="109"/>
        <end position="127"/>
    </location>
</feature>
<name>A0A5R9F2F7_9BACL</name>
<dbReference type="Gene3D" id="1.20.1720.10">
    <property type="entry name" value="Multidrug resistance protein D"/>
    <property type="match status" value="1"/>
</dbReference>
<organism evidence="10 11">
    <name type="scientific">Exobacillus caeni</name>
    <dbReference type="NCBI Taxonomy" id="2574798"/>
    <lineage>
        <taxon>Bacteria</taxon>
        <taxon>Bacillati</taxon>
        <taxon>Bacillota</taxon>
        <taxon>Bacilli</taxon>
        <taxon>Bacillales</taxon>
        <taxon>Guptibacillaceae</taxon>
        <taxon>Exobacillus</taxon>
    </lineage>
</organism>
<protein>
    <submittedName>
        <fullName evidence="10">MFS transporter</fullName>
    </submittedName>
</protein>
<comment type="caution">
    <text evidence="10">The sequence shown here is derived from an EMBL/GenBank/DDBJ whole genome shotgun (WGS) entry which is preliminary data.</text>
</comment>
<keyword evidence="3" id="KW-1003">Cell membrane</keyword>
<feature type="transmembrane region" description="Helical" evidence="8">
    <location>
        <begin position="302"/>
        <end position="324"/>
    </location>
</feature>
<feature type="domain" description="Major facilitator superfamily (MFS) profile" evidence="9">
    <location>
        <begin position="12"/>
        <end position="516"/>
    </location>
</feature>
<evidence type="ECO:0000256" key="2">
    <source>
        <dbReference type="ARBA" id="ARBA00022448"/>
    </source>
</evidence>
<keyword evidence="2" id="KW-0813">Transport</keyword>
<feature type="transmembrane region" description="Helical" evidence="8">
    <location>
        <begin position="139"/>
        <end position="158"/>
    </location>
</feature>
<dbReference type="GO" id="GO:0022857">
    <property type="term" value="F:transmembrane transporter activity"/>
    <property type="evidence" value="ECO:0007669"/>
    <property type="project" value="InterPro"/>
</dbReference>
<feature type="transmembrane region" description="Helical" evidence="8">
    <location>
        <begin position="198"/>
        <end position="217"/>
    </location>
</feature>
<evidence type="ECO:0000256" key="3">
    <source>
        <dbReference type="ARBA" id="ARBA00022475"/>
    </source>
</evidence>
<dbReference type="Pfam" id="PF07690">
    <property type="entry name" value="MFS_1"/>
    <property type="match status" value="1"/>
</dbReference>
<feature type="transmembrane region" description="Helical" evidence="8">
    <location>
        <begin position="331"/>
        <end position="350"/>
    </location>
</feature>
<comment type="subcellular location">
    <subcellularLocation>
        <location evidence="1">Cell membrane</location>
        <topology evidence="1">Multi-pass membrane protein</topology>
    </subcellularLocation>
</comment>
<dbReference type="PROSITE" id="PS50850">
    <property type="entry name" value="MFS"/>
    <property type="match status" value="1"/>
</dbReference>
<evidence type="ECO:0000256" key="7">
    <source>
        <dbReference type="SAM" id="MobiDB-lite"/>
    </source>
</evidence>
<keyword evidence="6 8" id="KW-0472">Membrane</keyword>
<feature type="transmembrane region" description="Helical" evidence="8">
    <location>
        <begin position="229"/>
        <end position="246"/>
    </location>
</feature>
<dbReference type="Proteomes" id="UP000308230">
    <property type="component" value="Unassembled WGS sequence"/>
</dbReference>
<evidence type="ECO:0000256" key="4">
    <source>
        <dbReference type="ARBA" id="ARBA00022692"/>
    </source>
</evidence>
<evidence type="ECO:0000313" key="11">
    <source>
        <dbReference type="Proteomes" id="UP000308230"/>
    </source>
</evidence>
<dbReference type="PRINTS" id="PR01036">
    <property type="entry name" value="TCRTETB"/>
</dbReference>
<sequence length="547" mass="59745">MEHLDKKSKITIMVAIMSALLFVALNQTIVGTALPKIIADLGGMEYFSWVFTIFMLTSSVTAVLVGKLSDIYGRKPFILLGIGIFMAGTFMCGTSDSIIQLIIYRGIQGFGGGMVMSTSFTAVGDLFSPRERGRWQGIMGGVFGLASVFGPTLGGYIVDNADWHWVFWIFLPVGIVAFILIMRLFPSVTKKEGESVDYFGSVFLTLTILPMLLAFSWAGKEYDWTSPQIIGLFSASVVALLIFISIERKAKSPVLPLELFKNDIFSLSNIIGFILGMGMFGAIMYTPFFIQGVMGTSATKSGFIMMPMTLAMVTASALGGQLITKTGKYKIIAIIGLLVMASGMFSLSRMDMDTSTLVAILNMITVGLGLGMSFPVFTLTIQNAVNYKFLGVATSSAQLFRQLGGTVGVSIMGTVMASSMKDEMAQMAPKGGTEAIAQNPQVAEKFKALQDPQALMDADKLEAIRQTLPEQMTGMFDQIVMVLRTSLSHALNDVFLTGMFLLTAAVILTFFLREIPLRMSNKEEEPIAEHGDEKVLKQEKFKEQYQR</sequence>
<evidence type="ECO:0000256" key="6">
    <source>
        <dbReference type="ARBA" id="ARBA00023136"/>
    </source>
</evidence>
<gene>
    <name evidence="10" type="ORF">FCL54_14155</name>
</gene>
<feature type="transmembrane region" description="Helical" evidence="8">
    <location>
        <begin position="494"/>
        <end position="512"/>
    </location>
</feature>
<dbReference type="InterPro" id="IPR011701">
    <property type="entry name" value="MFS"/>
</dbReference>
<keyword evidence="5 8" id="KW-1133">Transmembrane helix</keyword>
<feature type="transmembrane region" description="Helical" evidence="8">
    <location>
        <begin position="12"/>
        <end position="34"/>
    </location>
</feature>
<feature type="transmembrane region" description="Helical" evidence="8">
    <location>
        <begin position="267"/>
        <end position="290"/>
    </location>
</feature>
<dbReference type="PANTHER" id="PTHR23501:SF197">
    <property type="entry name" value="COMD"/>
    <property type="match status" value="1"/>
</dbReference>
<dbReference type="InterPro" id="IPR004638">
    <property type="entry name" value="EmrB-like"/>
</dbReference>
<keyword evidence="4 8" id="KW-0812">Transmembrane</keyword>
<proteinExistence type="predicted"/>
<dbReference type="EMBL" id="SWLG01000009">
    <property type="protein sequence ID" value="TLS36660.1"/>
    <property type="molecule type" value="Genomic_DNA"/>
</dbReference>
<dbReference type="RefSeq" id="WP_138127384.1">
    <property type="nucleotide sequence ID" value="NZ_SWLG01000009.1"/>
</dbReference>
<accession>A0A5R9F2F7</accession>
<evidence type="ECO:0000256" key="1">
    <source>
        <dbReference type="ARBA" id="ARBA00004651"/>
    </source>
</evidence>
<dbReference type="Gene3D" id="1.20.1250.20">
    <property type="entry name" value="MFS general substrate transporter like domains"/>
    <property type="match status" value="1"/>
</dbReference>